<dbReference type="AlphaFoldDB" id="E9HQV3"/>
<gene>
    <name evidence="1" type="ORF">DAPPUDRAFT_116884</name>
</gene>
<sequence>MSAKLLQVICRIANIADAISFTTSTQFKRNRNKKHGSFHEEVPVNVNKEVQQHQLVHQEDNTTANMNKMPQQNHAVAIWSNHHHTMIDSDLSFDGDLYAEHFNNPVPESVFNPMPMENAEWQAAFLLKLKLEYFLPIDALLCVSDSMNDYSERRIQEILLMTPS</sequence>
<protein>
    <submittedName>
        <fullName evidence="1">Uncharacterized protein</fullName>
    </submittedName>
</protein>
<dbReference type="EMBL" id="GL732726">
    <property type="protein sequence ID" value="EFX65882.1"/>
    <property type="molecule type" value="Genomic_DNA"/>
</dbReference>
<proteinExistence type="predicted"/>
<name>E9HQV3_DAPPU</name>
<reference evidence="1 2" key="1">
    <citation type="journal article" date="2011" name="Science">
        <title>The ecoresponsive genome of Daphnia pulex.</title>
        <authorList>
            <person name="Colbourne J.K."/>
            <person name="Pfrender M.E."/>
            <person name="Gilbert D."/>
            <person name="Thomas W.K."/>
            <person name="Tucker A."/>
            <person name="Oakley T.H."/>
            <person name="Tokishita S."/>
            <person name="Aerts A."/>
            <person name="Arnold G.J."/>
            <person name="Basu M.K."/>
            <person name="Bauer D.J."/>
            <person name="Caceres C.E."/>
            <person name="Carmel L."/>
            <person name="Casola C."/>
            <person name="Choi J.H."/>
            <person name="Detter J.C."/>
            <person name="Dong Q."/>
            <person name="Dusheyko S."/>
            <person name="Eads B.D."/>
            <person name="Frohlich T."/>
            <person name="Geiler-Samerotte K.A."/>
            <person name="Gerlach D."/>
            <person name="Hatcher P."/>
            <person name="Jogdeo S."/>
            <person name="Krijgsveld J."/>
            <person name="Kriventseva E.V."/>
            <person name="Kultz D."/>
            <person name="Laforsch C."/>
            <person name="Lindquist E."/>
            <person name="Lopez J."/>
            <person name="Manak J.R."/>
            <person name="Muller J."/>
            <person name="Pangilinan J."/>
            <person name="Patwardhan R.P."/>
            <person name="Pitluck S."/>
            <person name="Pritham E.J."/>
            <person name="Rechtsteiner A."/>
            <person name="Rho M."/>
            <person name="Rogozin I.B."/>
            <person name="Sakarya O."/>
            <person name="Salamov A."/>
            <person name="Schaack S."/>
            <person name="Shapiro H."/>
            <person name="Shiga Y."/>
            <person name="Skalitzky C."/>
            <person name="Smith Z."/>
            <person name="Souvorov A."/>
            <person name="Sung W."/>
            <person name="Tang Z."/>
            <person name="Tsuchiya D."/>
            <person name="Tu H."/>
            <person name="Vos H."/>
            <person name="Wang M."/>
            <person name="Wolf Y.I."/>
            <person name="Yamagata H."/>
            <person name="Yamada T."/>
            <person name="Ye Y."/>
            <person name="Shaw J.R."/>
            <person name="Andrews J."/>
            <person name="Crease T.J."/>
            <person name="Tang H."/>
            <person name="Lucas S.M."/>
            <person name="Robertson H.M."/>
            <person name="Bork P."/>
            <person name="Koonin E.V."/>
            <person name="Zdobnov E.M."/>
            <person name="Grigoriev I.V."/>
            <person name="Lynch M."/>
            <person name="Boore J.L."/>
        </authorList>
    </citation>
    <scope>NUCLEOTIDE SEQUENCE [LARGE SCALE GENOMIC DNA]</scope>
</reference>
<dbReference type="InParanoid" id="E9HQV3"/>
<evidence type="ECO:0000313" key="2">
    <source>
        <dbReference type="Proteomes" id="UP000000305"/>
    </source>
</evidence>
<evidence type="ECO:0000313" key="1">
    <source>
        <dbReference type="EMBL" id="EFX65882.1"/>
    </source>
</evidence>
<dbReference type="HOGENOM" id="CLU_1620692_0_0_1"/>
<dbReference type="KEGG" id="dpx:DAPPUDRAFT_116884"/>
<dbReference type="STRING" id="6669.E9HQV3"/>
<keyword evidence="2" id="KW-1185">Reference proteome</keyword>
<organism evidence="1 2">
    <name type="scientific">Daphnia pulex</name>
    <name type="common">Water flea</name>
    <dbReference type="NCBI Taxonomy" id="6669"/>
    <lineage>
        <taxon>Eukaryota</taxon>
        <taxon>Metazoa</taxon>
        <taxon>Ecdysozoa</taxon>
        <taxon>Arthropoda</taxon>
        <taxon>Crustacea</taxon>
        <taxon>Branchiopoda</taxon>
        <taxon>Diplostraca</taxon>
        <taxon>Cladocera</taxon>
        <taxon>Anomopoda</taxon>
        <taxon>Daphniidae</taxon>
        <taxon>Daphnia</taxon>
    </lineage>
</organism>
<accession>E9HQV3</accession>
<dbReference type="Proteomes" id="UP000000305">
    <property type="component" value="Unassembled WGS sequence"/>
</dbReference>